<dbReference type="SMART" id="SM00823">
    <property type="entry name" value="PKS_PP"/>
    <property type="match status" value="1"/>
</dbReference>
<feature type="region of interest" description="Disordered" evidence="4">
    <location>
        <begin position="1"/>
        <end position="23"/>
    </location>
</feature>
<evidence type="ECO:0000313" key="7">
    <source>
        <dbReference type="Proteomes" id="UP000636960"/>
    </source>
</evidence>
<evidence type="ECO:0000256" key="1">
    <source>
        <dbReference type="ARBA" id="ARBA00001957"/>
    </source>
</evidence>
<comment type="cofactor">
    <cofactor evidence="1">
        <name>pantetheine 4'-phosphate</name>
        <dbReference type="ChEBI" id="CHEBI:47942"/>
    </cofactor>
</comment>
<dbReference type="InterPro" id="IPR029058">
    <property type="entry name" value="AB_hydrolase_fold"/>
</dbReference>
<sequence length="100" mass="10648">MTTSVQNGPADRAGKGLSSAYRQPGTPLEADLARLFAARLQVAPVGVDDDFFELGGHSLMAAELLLDIEQELGFEVTARTLFLQPTIAQLAATMAGTEER</sequence>
<evidence type="ECO:0000256" key="3">
    <source>
        <dbReference type="ARBA" id="ARBA00022553"/>
    </source>
</evidence>
<gene>
    <name evidence="6" type="ORF">Ari01nite_69940</name>
</gene>
<dbReference type="GO" id="GO:0043041">
    <property type="term" value="P:amino acid activation for nonribosomal peptide biosynthetic process"/>
    <property type="evidence" value="ECO:0007669"/>
    <property type="project" value="TreeGrafter"/>
</dbReference>
<proteinExistence type="predicted"/>
<dbReference type="InterPro" id="IPR009081">
    <property type="entry name" value="PP-bd_ACP"/>
</dbReference>
<dbReference type="Gene3D" id="3.40.50.1820">
    <property type="entry name" value="alpha/beta hydrolase"/>
    <property type="match status" value="1"/>
</dbReference>
<evidence type="ECO:0000256" key="2">
    <source>
        <dbReference type="ARBA" id="ARBA00022450"/>
    </source>
</evidence>
<feature type="domain" description="Carrier" evidence="5">
    <location>
        <begin position="23"/>
        <end position="98"/>
    </location>
</feature>
<accession>A0A919K6E0</accession>
<dbReference type="SUPFAM" id="SSF47336">
    <property type="entry name" value="ACP-like"/>
    <property type="match status" value="1"/>
</dbReference>
<dbReference type="Pfam" id="PF00550">
    <property type="entry name" value="PP-binding"/>
    <property type="match status" value="1"/>
</dbReference>
<dbReference type="GO" id="GO:0005737">
    <property type="term" value="C:cytoplasm"/>
    <property type="evidence" value="ECO:0007669"/>
    <property type="project" value="TreeGrafter"/>
</dbReference>
<name>A0A919K6E0_9ACTN</name>
<dbReference type="InterPro" id="IPR036736">
    <property type="entry name" value="ACP-like_sf"/>
</dbReference>
<dbReference type="RefSeq" id="WP_203786515.1">
    <property type="nucleotide sequence ID" value="NZ_BOMV01000073.1"/>
</dbReference>
<dbReference type="FunFam" id="1.10.1200.10:FF:000016">
    <property type="entry name" value="Non-ribosomal peptide synthase"/>
    <property type="match status" value="1"/>
</dbReference>
<dbReference type="GO" id="GO:0031177">
    <property type="term" value="F:phosphopantetheine binding"/>
    <property type="evidence" value="ECO:0007669"/>
    <property type="project" value="InterPro"/>
</dbReference>
<dbReference type="PANTHER" id="PTHR45527:SF1">
    <property type="entry name" value="FATTY ACID SYNTHASE"/>
    <property type="match status" value="1"/>
</dbReference>
<dbReference type="GO" id="GO:0044550">
    <property type="term" value="P:secondary metabolite biosynthetic process"/>
    <property type="evidence" value="ECO:0007669"/>
    <property type="project" value="TreeGrafter"/>
</dbReference>
<dbReference type="GO" id="GO:0072330">
    <property type="term" value="P:monocarboxylic acid biosynthetic process"/>
    <property type="evidence" value="ECO:0007669"/>
    <property type="project" value="UniProtKB-ARBA"/>
</dbReference>
<dbReference type="EMBL" id="BOMV01000073">
    <property type="protein sequence ID" value="GIE99529.1"/>
    <property type="molecule type" value="Genomic_DNA"/>
</dbReference>
<keyword evidence="7" id="KW-1185">Reference proteome</keyword>
<keyword evidence="3" id="KW-0597">Phosphoprotein</keyword>
<protein>
    <recommendedName>
        <fullName evidence="5">Carrier domain-containing protein</fullName>
    </recommendedName>
</protein>
<evidence type="ECO:0000259" key="5">
    <source>
        <dbReference type="PROSITE" id="PS50075"/>
    </source>
</evidence>
<reference evidence="6" key="1">
    <citation type="submission" date="2021-01" db="EMBL/GenBank/DDBJ databases">
        <title>Whole genome shotgun sequence of Actinoplanes rishiriensis NBRC 108556.</title>
        <authorList>
            <person name="Komaki H."/>
            <person name="Tamura T."/>
        </authorList>
    </citation>
    <scope>NUCLEOTIDE SEQUENCE</scope>
    <source>
        <strain evidence="6">NBRC 108556</strain>
    </source>
</reference>
<dbReference type="Proteomes" id="UP000636960">
    <property type="component" value="Unassembled WGS sequence"/>
</dbReference>
<organism evidence="6 7">
    <name type="scientific">Paractinoplanes rishiriensis</name>
    <dbReference type="NCBI Taxonomy" id="1050105"/>
    <lineage>
        <taxon>Bacteria</taxon>
        <taxon>Bacillati</taxon>
        <taxon>Actinomycetota</taxon>
        <taxon>Actinomycetes</taxon>
        <taxon>Micromonosporales</taxon>
        <taxon>Micromonosporaceae</taxon>
        <taxon>Paractinoplanes</taxon>
    </lineage>
</organism>
<evidence type="ECO:0000256" key="4">
    <source>
        <dbReference type="SAM" id="MobiDB-lite"/>
    </source>
</evidence>
<keyword evidence="2" id="KW-0596">Phosphopantetheine</keyword>
<dbReference type="PANTHER" id="PTHR45527">
    <property type="entry name" value="NONRIBOSOMAL PEPTIDE SYNTHETASE"/>
    <property type="match status" value="1"/>
</dbReference>
<evidence type="ECO:0000313" key="6">
    <source>
        <dbReference type="EMBL" id="GIE99529.1"/>
    </source>
</evidence>
<dbReference type="InterPro" id="IPR020806">
    <property type="entry name" value="PKS_PP-bd"/>
</dbReference>
<comment type="caution">
    <text evidence="6">The sequence shown here is derived from an EMBL/GenBank/DDBJ whole genome shotgun (WGS) entry which is preliminary data.</text>
</comment>
<dbReference type="AlphaFoldDB" id="A0A919K6E0"/>
<dbReference type="PROSITE" id="PS50075">
    <property type="entry name" value="CARRIER"/>
    <property type="match status" value="1"/>
</dbReference>